<organism evidence="9 10">
    <name type="scientific">Gaoshiqia sediminis</name>
    <dbReference type="NCBI Taxonomy" id="2986998"/>
    <lineage>
        <taxon>Bacteria</taxon>
        <taxon>Pseudomonadati</taxon>
        <taxon>Bacteroidota</taxon>
        <taxon>Bacteroidia</taxon>
        <taxon>Marinilabiliales</taxon>
        <taxon>Prolixibacteraceae</taxon>
        <taxon>Gaoshiqia</taxon>
    </lineage>
</organism>
<dbReference type="Pfam" id="PF02397">
    <property type="entry name" value="Bac_transf"/>
    <property type="match status" value="1"/>
</dbReference>
<protein>
    <submittedName>
        <fullName evidence="9">Sugar transferase</fullName>
    </submittedName>
</protein>
<evidence type="ECO:0000313" key="9">
    <source>
        <dbReference type="EMBL" id="MCW0484782.1"/>
    </source>
</evidence>
<evidence type="ECO:0000256" key="3">
    <source>
        <dbReference type="ARBA" id="ARBA00022679"/>
    </source>
</evidence>
<name>A0AA41YEX8_9BACT</name>
<dbReference type="InterPro" id="IPR017475">
    <property type="entry name" value="EPS_sugar_tfrase"/>
</dbReference>
<feature type="transmembrane region" description="Helical" evidence="7">
    <location>
        <begin position="7"/>
        <end position="28"/>
    </location>
</feature>
<feature type="domain" description="Bacterial sugar transferase" evidence="8">
    <location>
        <begin position="284"/>
        <end position="466"/>
    </location>
</feature>
<keyword evidence="3 9" id="KW-0808">Transferase</keyword>
<evidence type="ECO:0000256" key="4">
    <source>
        <dbReference type="ARBA" id="ARBA00022692"/>
    </source>
</evidence>
<evidence type="ECO:0000259" key="8">
    <source>
        <dbReference type="Pfam" id="PF02397"/>
    </source>
</evidence>
<dbReference type="PANTHER" id="PTHR30576">
    <property type="entry name" value="COLANIC BIOSYNTHESIS UDP-GLUCOSE LIPID CARRIER TRANSFERASE"/>
    <property type="match status" value="1"/>
</dbReference>
<accession>A0AA41YEX8</accession>
<keyword evidence="10" id="KW-1185">Reference proteome</keyword>
<evidence type="ECO:0000256" key="2">
    <source>
        <dbReference type="ARBA" id="ARBA00006464"/>
    </source>
</evidence>
<feature type="transmembrane region" description="Helical" evidence="7">
    <location>
        <begin position="80"/>
        <end position="101"/>
    </location>
</feature>
<evidence type="ECO:0000256" key="1">
    <source>
        <dbReference type="ARBA" id="ARBA00004141"/>
    </source>
</evidence>
<keyword evidence="4 7" id="KW-0812">Transmembrane</keyword>
<reference evidence="9" key="1">
    <citation type="submission" date="2022-10" db="EMBL/GenBank/DDBJ databases">
        <title>Gaoshiqiia sediminis gen. nov., sp. nov., isolated from coastal sediment.</title>
        <authorList>
            <person name="Yu W.X."/>
            <person name="Mu D.S."/>
            <person name="Du J.Z."/>
            <person name="Liang Y.Q."/>
        </authorList>
    </citation>
    <scope>NUCLEOTIDE SEQUENCE</scope>
    <source>
        <strain evidence="9">A06</strain>
    </source>
</reference>
<dbReference type="RefSeq" id="WP_282593373.1">
    <property type="nucleotide sequence ID" value="NZ_JAPAAF010000051.1"/>
</dbReference>
<dbReference type="Proteomes" id="UP001163821">
    <property type="component" value="Unassembled WGS sequence"/>
</dbReference>
<proteinExistence type="inferred from homology"/>
<comment type="similarity">
    <text evidence="2">Belongs to the bacterial sugar transferase family.</text>
</comment>
<dbReference type="GO" id="GO:0016020">
    <property type="term" value="C:membrane"/>
    <property type="evidence" value="ECO:0007669"/>
    <property type="project" value="UniProtKB-SubCell"/>
</dbReference>
<evidence type="ECO:0000256" key="6">
    <source>
        <dbReference type="ARBA" id="ARBA00023136"/>
    </source>
</evidence>
<feature type="transmembrane region" description="Helical" evidence="7">
    <location>
        <begin position="48"/>
        <end position="68"/>
    </location>
</feature>
<dbReference type="NCBIfam" id="TIGR03025">
    <property type="entry name" value="EPS_sugtrans"/>
    <property type="match status" value="1"/>
</dbReference>
<dbReference type="GO" id="GO:0016780">
    <property type="term" value="F:phosphotransferase activity, for other substituted phosphate groups"/>
    <property type="evidence" value="ECO:0007669"/>
    <property type="project" value="TreeGrafter"/>
</dbReference>
<dbReference type="PANTHER" id="PTHR30576:SF0">
    <property type="entry name" value="UNDECAPRENYL-PHOSPHATE N-ACETYLGALACTOSAMINYL 1-PHOSPHATE TRANSFERASE-RELATED"/>
    <property type="match status" value="1"/>
</dbReference>
<dbReference type="Pfam" id="PF13727">
    <property type="entry name" value="CoA_binding_3"/>
    <property type="match status" value="1"/>
</dbReference>
<evidence type="ECO:0000313" key="10">
    <source>
        <dbReference type="Proteomes" id="UP001163821"/>
    </source>
</evidence>
<comment type="caution">
    <text evidence="9">The sequence shown here is derived from an EMBL/GenBank/DDBJ whole genome shotgun (WGS) entry which is preliminary data.</text>
</comment>
<dbReference type="EMBL" id="JAPAAF010000051">
    <property type="protein sequence ID" value="MCW0484782.1"/>
    <property type="molecule type" value="Genomic_DNA"/>
</dbReference>
<dbReference type="Gene3D" id="3.40.50.720">
    <property type="entry name" value="NAD(P)-binding Rossmann-like Domain"/>
    <property type="match status" value="1"/>
</dbReference>
<keyword evidence="6 7" id="KW-0472">Membrane</keyword>
<gene>
    <name evidence="9" type="ORF">N2K84_18770</name>
</gene>
<dbReference type="InterPro" id="IPR003362">
    <property type="entry name" value="Bact_transf"/>
</dbReference>
<evidence type="ECO:0000256" key="7">
    <source>
        <dbReference type="SAM" id="Phobius"/>
    </source>
</evidence>
<evidence type="ECO:0000256" key="5">
    <source>
        <dbReference type="ARBA" id="ARBA00022989"/>
    </source>
</evidence>
<dbReference type="AlphaFoldDB" id="A0AA41YEX8"/>
<keyword evidence="5 7" id="KW-1133">Transmembrane helix</keyword>
<feature type="transmembrane region" description="Helical" evidence="7">
    <location>
        <begin position="113"/>
        <end position="135"/>
    </location>
</feature>
<sequence length="471" mass="54566">MNKKVQVAKYLTSDLLTATASWGLFYNYRKVFIEPQTFGTEIPLDFTPQFYLGLVFVPVFWLLLYYLTGYYNQVFRKSRLLELGQTLGTTLTGVTILFFALLLDDYVETYQHYYRLFFTLFGLHFSLTYSFRLMLTSNVIHRIHTRKLGFNTIFIGGNAKAVEMYRELNEQMLPAGFRFVGFLRIGDEENQPLAASLPELGTWQNFATVADQYKLEEVIVTIDSTQHELLSQILITLQQRTVNIWGIPDLYDLLSAYEKTNTIYGKPLFKISNGVIPVWQANLKRLIDVFFSIVALIVFSPVIFAISILIKTGSPGPVVYTQTRIGRYGKPFTIYKFRTMFRDAEKNGPALATINDLRVTPIGRFLRRTHLDEIPQFFNVIIGEMSLVGPRPERQYYLDQLVARAPHFSLLHQIRPGITSWGQIKYGYASTIDEMLERLPYDLIYLKNISLYLDFKIMIYSILEIFHQKGK</sequence>
<feature type="transmembrane region" description="Helical" evidence="7">
    <location>
        <begin position="289"/>
        <end position="310"/>
    </location>
</feature>
<comment type="subcellular location">
    <subcellularLocation>
        <location evidence="1">Membrane</location>
        <topology evidence="1">Multi-pass membrane protein</topology>
    </subcellularLocation>
</comment>